<dbReference type="FunFam" id="3.40.718.10:FF:000009">
    <property type="entry name" value="Isocitrate dehydrogenase [NAD] regulatory subunit 1"/>
    <property type="match status" value="1"/>
</dbReference>
<dbReference type="GO" id="GO:0004449">
    <property type="term" value="F:isocitrate dehydrogenase (NAD+) activity"/>
    <property type="evidence" value="ECO:0007669"/>
    <property type="project" value="TreeGrafter"/>
</dbReference>
<dbReference type="InterPro" id="IPR032675">
    <property type="entry name" value="LRR_dom_sf"/>
</dbReference>
<comment type="caution">
    <text evidence="14">The sequence shown here is derived from an EMBL/GenBank/DDBJ whole genome shotgun (WGS) entry which is preliminary data.</text>
</comment>
<name>A0A8J5F2V7_ZINOF</name>
<organism evidence="14 15">
    <name type="scientific">Zingiber officinale</name>
    <name type="common">Ginger</name>
    <name type="synonym">Amomum zingiber</name>
    <dbReference type="NCBI Taxonomy" id="94328"/>
    <lineage>
        <taxon>Eukaryota</taxon>
        <taxon>Viridiplantae</taxon>
        <taxon>Streptophyta</taxon>
        <taxon>Embryophyta</taxon>
        <taxon>Tracheophyta</taxon>
        <taxon>Spermatophyta</taxon>
        <taxon>Magnoliopsida</taxon>
        <taxon>Liliopsida</taxon>
        <taxon>Zingiberales</taxon>
        <taxon>Zingiberaceae</taxon>
        <taxon>Zingiber</taxon>
    </lineage>
</organism>
<evidence type="ECO:0000313" key="14">
    <source>
        <dbReference type="EMBL" id="KAG6480276.1"/>
    </source>
</evidence>
<dbReference type="InterPro" id="IPR006553">
    <property type="entry name" value="Leu-rich_rpt_Cys-con_subtyp"/>
</dbReference>
<dbReference type="NCBIfam" id="TIGR00175">
    <property type="entry name" value="mito_nad_idh"/>
    <property type="match status" value="1"/>
</dbReference>
<dbReference type="Gene3D" id="3.40.718.10">
    <property type="entry name" value="Isopropylmalate Dehydrogenase"/>
    <property type="match status" value="1"/>
</dbReference>
<comment type="similarity">
    <text evidence="3">Belongs to the isocitrate and isopropylmalate dehydrogenases family.</text>
</comment>
<feature type="domain" description="F-box" evidence="12">
    <location>
        <begin position="47"/>
        <end position="87"/>
    </location>
</feature>
<dbReference type="InterPro" id="IPR004434">
    <property type="entry name" value="Isocitrate_DH_NAD"/>
</dbReference>
<evidence type="ECO:0000256" key="11">
    <source>
        <dbReference type="ARBA" id="ARBA00023211"/>
    </source>
</evidence>
<keyword evidence="8" id="KW-0560">Oxidoreductase</keyword>
<evidence type="ECO:0000256" key="3">
    <source>
        <dbReference type="ARBA" id="ARBA00007769"/>
    </source>
</evidence>
<dbReference type="Pfam" id="PF00180">
    <property type="entry name" value="Iso_dh"/>
    <property type="match status" value="1"/>
</dbReference>
<evidence type="ECO:0000256" key="10">
    <source>
        <dbReference type="ARBA" id="ARBA00023128"/>
    </source>
</evidence>
<evidence type="ECO:0000256" key="1">
    <source>
        <dbReference type="ARBA" id="ARBA00003635"/>
    </source>
</evidence>
<dbReference type="SUPFAM" id="SSF81383">
    <property type="entry name" value="F-box domain"/>
    <property type="match status" value="1"/>
</dbReference>
<proteinExistence type="inferred from homology"/>
<sequence>MTTRIRQWVAVNARRVALAAIAKLRERVRLLDRIAVVPAESAMDAVLCDELVQEILRRLPPSSAPSASLVSKRWLSLLRSSTTSLSLAVRPRLPNSPSLSSILAHYPSVSDLTVVSNRAEEEDEDGGADALVFVIASAACNRRLTRLRLIPAAQVSPSALQSSAAAFASLTSLQIASLFPLSFRWLAALPFLKSFSLVRSRAKRPRIQELPDDDDDGENAIVMLPLESLSLSGIYGSDRGLSWLWRRCGGLRWLQLRACEGTGDGDSSSAFPLCLTGLLGLELRTCRSIADRVLLLAADRCRNLASFLLYDGGSRDALHHFIHRRGAALRTLDLRLPLDLHNDHLFAIAAEDRDRYRLCHHQLASLRLHSCCLVTGDGLRSLALSPAGAAIEELALVNCDVVEREPGLLTFLSQSMQRLRRLDLSHNETMTDKEVGSMLASCKNLVEIRLKGCRTLTGDSLNSLLKHCGKQVELLDISRCPAIGNEAIDKFVTNAGRLSQLIVEEDKVTEAVRAWLSRKAIKLIAFKPSDFELRKAATMRRSSPILRRLLSGAAAGSSAGARRSITYMPRPGDGTPRPVTLIPGDGIGPLVTGAVRQVMEAMHAPVYFETYEVHGDMTTVPPEVIESIRRNKVCLKGGLATPVGGGVSSLNVQLRKELDLYASLVHCFNLPGLPTRHENVDIVVIRENTEGEYSGLEHEVVPGVVESLKVITKFCSERIAKYAFEYAYLNNRKKVTAVHKANIMKLADGLFLESCREVATKYPGIKYNEIIVDNCCMQLVSKPEQFDVMVTPNLYGNLVANTAAGIAGGTGVMPGGNVGQDHAVFEQGASAGNVGNEKLVEQKKANPVALLLSSSMMLRHLQFPSFADRLETSVKRVIAEGKYRTKDLGGSSTTQEVVDAVIANLD</sequence>
<dbReference type="PANTHER" id="PTHR11835:SF42">
    <property type="entry name" value="ISOCITRATE DEHYDROGENASE [NAD] SUBUNIT BETA, MITOCHONDRIAL"/>
    <property type="match status" value="1"/>
</dbReference>
<keyword evidence="7" id="KW-0809">Transit peptide</keyword>
<evidence type="ECO:0000259" key="12">
    <source>
        <dbReference type="SMART" id="SM00256"/>
    </source>
</evidence>
<dbReference type="SUPFAM" id="SSF53659">
    <property type="entry name" value="Isocitrate/Isopropylmalate dehydrogenase-like"/>
    <property type="match status" value="1"/>
</dbReference>
<accession>A0A8J5F2V7</accession>
<dbReference type="AlphaFoldDB" id="A0A8J5F2V7"/>
<keyword evidence="10" id="KW-0496">Mitochondrion</keyword>
<keyword evidence="9" id="KW-0520">NAD</keyword>
<evidence type="ECO:0000256" key="6">
    <source>
        <dbReference type="ARBA" id="ARBA00022842"/>
    </source>
</evidence>
<keyword evidence="6" id="KW-0460">Magnesium</keyword>
<evidence type="ECO:0000256" key="4">
    <source>
        <dbReference type="ARBA" id="ARBA00022532"/>
    </source>
</evidence>
<dbReference type="Proteomes" id="UP000734854">
    <property type="component" value="Unassembled WGS sequence"/>
</dbReference>
<dbReference type="InterPro" id="IPR024084">
    <property type="entry name" value="IsoPropMal-DH-like_dom"/>
</dbReference>
<keyword evidence="15" id="KW-1185">Reference proteome</keyword>
<comment type="function">
    <text evidence="1">Performs an essential role in the oxidative function of the citric acid cycle.</text>
</comment>
<reference evidence="14 15" key="1">
    <citation type="submission" date="2020-08" db="EMBL/GenBank/DDBJ databases">
        <title>Plant Genome Project.</title>
        <authorList>
            <person name="Zhang R.-G."/>
        </authorList>
    </citation>
    <scope>NUCLEOTIDE SEQUENCE [LARGE SCALE GENOMIC DNA]</scope>
    <source>
        <tissue evidence="14">Rhizome</tissue>
    </source>
</reference>
<evidence type="ECO:0000256" key="5">
    <source>
        <dbReference type="ARBA" id="ARBA00022723"/>
    </source>
</evidence>
<dbReference type="SMART" id="SM00256">
    <property type="entry name" value="FBOX"/>
    <property type="match status" value="1"/>
</dbReference>
<keyword evidence="4" id="KW-0816">Tricarboxylic acid cycle</keyword>
<evidence type="ECO:0000256" key="8">
    <source>
        <dbReference type="ARBA" id="ARBA00023002"/>
    </source>
</evidence>
<dbReference type="Pfam" id="PF00646">
    <property type="entry name" value="F-box"/>
    <property type="match status" value="1"/>
</dbReference>
<dbReference type="EMBL" id="JACMSC010000017">
    <property type="protein sequence ID" value="KAG6480276.1"/>
    <property type="molecule type" value="Genomic_DNA"/>
</dbReference>
<gene>
    <name evidence="14" type="ORF">ZIOFF_063756</name>
</gene>
<keyword evidence="11" id="KW-0464">Manganese</keyword>
<dbReference type="GO" id="GO:0046872">
    <property type="term" value="F:metal ion binding"/>
    <property type="evidence" value="ECO:0007669"/>
    <property type="project" value="UniProtKB-KW"/>
</dbReference>
<evidence type="ECO:0000313" key="15">
    <source>
        <dbReference type="Proteomes" id="UP000734854"/>
    </source>
</evidence>
<protein>
    <submittedName>
        <fullName evidence="14">Uncharacterized protein</fullName>
    </submittedName>
</protein>
<evidence type="ECO:0000256" key="7">
    <source>
        <dbReference type="ARBA" id="ARBA00022946"/>
    </source>
</evidence>
<dbReference type="GO" id="GO:0006099">
    <property type="term" value="P:tricarboxylic acid cycle"/>
    <property type="evidence" value="ECO:0007669"/>
    <property type="project" value="UniProtKB-KW"/>
</dbReference>
<dbReference type="SUPFAM" id="SSF52047">
    <property type="entry name" value="RNI-like"/>
    <property type="match status" value="1"/>
</dbReference>
<feature type="domain" description="Isopropylmalate dehydrogenase-like" evidence="13">
    <location>
        <begin position="578"/>
        <end position="901"/>
    </location>
</feature>
<evidence type="ECO:0000256" key="2">
    <source>
        <dbReference type="ARBA" id="ARBA00004173"/>
    </source>
</evidence>
<dbReference type="GO" id="GO:0005739">
    <property type="term" value="C:mitochondrion"/>
    <property type="evidence" value="ECO:0007669"/>
    <property type="project" value="UniProtKB-SubCell"/>
</dbReference>
<dbReference type="SMART" id="SM00367">
    <property type="entry name" value="LRR_CC"/>
    <property type="match status" value="4"/>
</dbReference>
<dbReference type="InterPro" id="IPR001810">
    <property type="entry name" value="F-box_dom"/>
</dbReference>
<dbReference type="SMART" id="SM01329">
    <property type="entry name" value="Iso_dh"/>
    <property type="match status" value="1"/>
</dbReference>
<keyword evidence="5" id="KW-0479">Metal-binding</keyword>
<dbReference type="PANTHER" id="PTHR11835">
    <property type="entry name" value="DECARBOXYLATING DEHYDROGENASES-ISOCITRATE, ISOPROPYLMALATE, TARTRATE"/>
    <property type="match status" value="1"/>
</dbReference>
<dbReference type="Gene3D" id="3.80.10.10">
    <property type="entry name" value="Ribonuclease Inhibitor"/>
    <property type="match status" value="2"/>
</dbReference>
<dbReference type="GO" id="GO:0006102">
    <property type="term" value="P:isocitrate metabolic process"/>
    <property type="evidence" value="ECO:0007669"/>
    <property type="project" value="TreeGrafter"/>
</dbReference>
<evidence type="ECO:0000256" key="9">
    <source>
        <dbReference type="ARBA" id="ARBA00023027"/>
    </source>
</evidence>
<evidence type="ECO:0000259" key="13">
    <source>
        <dbReference type="SMART" id="SM01329"/>
    </source>
</evidence>
<comment type="subcellular location">
    <subcellularLocation>
        <location evidence="2">Mitochondrion</location>
    </subcellularLocation>
</comment>
<dbReference type="InterPro" id="IPR036047">
    <property type="entry name" value="F-box-like_dom_sf"/>
</dbReference>